<reference evidence="2" key="2">
    <citation type="submission" date="2021-12" db="EMBL/GenBank/DDBJ databases">
        <title>Resequencing data analysis of finger millet.</title>
        <authorList>
            <person name="Hatakeyama M."/>
            <person name="Aluri S."/>
            <person name="Balachadran M.T."/>
            <person name="Sivarajan S.R."/>
            <person name="Poveda L."/>
            <person name="Shimizu-Inatsugi R."/>
            <person name="Schlapbach R."/>
            <person name="Sreeman S.M."/>
            <person name="Shimizu K.K."/>
        </authorList>
    </citation>
    <scope>NUCLEOTIDE SEQUENCE</scope>
</reference>
<sequence>MDRLNTRNILRRKRHKIEGNNYNCVLCEGRYEETAFHLFFSCTFTHICWEKIGIFGNFAANIFDMMSQAKRAFGGKFFMEIFMIGAWQIWKQRNNLTFNRSNPTLQSCLFLFKQEAQLQAHRINKELDRHSFLAVINSLVPDPL</sequence>
<feature type="domain" description="Reverse transcriptase zinc-binding" evidence="1">
    <location>
        <begin position="2"/>
        <end position="49"/>
    </location>
</feature>
<evidence type="ECO:0000313" key="3">
    <source>
        <dbReference type="Proteomes" id="UP001054889"/>
    </source>
</evidence>
<proteinExistence type="predicted"/>
<dbReference type="Pfam" id="PF13966">
    <property type="entry name" value="zf-RVT"/>
    <property type="match status" value="1"/>
</dbReference>
<evidence type="ECO:0000313" key="2">
    <source>
        <dbReference type="EMBL" id="GJN37145.1"/>
    </source>
</evidence>
<gene>
    <name evidence="2" type="primary">gb26070</name>
    <name evidence="2" type="ORF">PR202_gb26070</name>
</gene>
<comment type="caution">
    <text evidence="2">The sequence shown here is derived from an EMBL/GenBank/DDBJ whole genome shotgun (WGS) entry which is preliminary data.</text>
</comment>
<dbReference type="InterPro" id="IPR026960">
    <property type="entry name" value="RVT-Znf"/>
</dbReference>
<organism evidence="2 3">
    <name type="scientific">Eleusine coracana subsp. coracana</name>
    <dbReference type="NCBI Taxonomy" id="191504"/>
    <lineage>
        <taxon>Eukaryota</taxon>
        <taxon>Viridiplantae</taxon>
        <taxon>Streptophyta</taxon>
        <taxon>Embryophyta</taxon>
        <taxon>Tracheophyta</taxon>
        <taxon>Spermatophyta</taxon>
        <taxon>Magnoliopsida</taxon>
        <taxon>Liliopsida</taxon>
        <taxon>Poales</taxon>
        <taxon>Poaceae</taxon>
        <taxon>PACMAD clade</taxon>
        <taxon>Chloridoideae</taxon>
        <taxon>Cynodonteae</taxon>
        <taxon>Eleusininae</taxon>
        <taxon>Eleusine</taxon>
    </lineage>
</organism>
<dbReference type="AlphaFoldDB" id="A0AAV5FQW5"/>
<evidence type="ECO:0000259" key="1">
    <source>
        <dbReference type="Pfam" id="PF13966"/>
    </source>
</evidence>
<dbReference type="EMBL" id="BQKI01000093">
    <property type="protein sequence ID" value="GJN37145.1"/>
    <property type="molecule type" value="Genomic_DNA"/>
</dbReference>
<dbReference type="Proteomes" id="UP001054889">
    <property type="component" value="Unassembled WGS sequence"/>
</dbReference>
<accession>A0AAV5FQW5</accession>
<name>A0AAV5FQW5_ELECO</name>
<protein>
    <recommendedName>
        <fullName evidence="1">Reverse transcriptase zinc-binding domain-containing protein</fullName>
    </recommendedName>
</protein>
<reference evidence="2" key="1">
    <citation type="journal article" date="2018" name="DNA Res.">
        <title>Multiple hybrid de novo genome assembly of finger millet, an orphan allotetraploid crop.</title>
        <authorList>
            <person name="Hatakeyama M."/>
            <person name="Aluri S."/>
            <person name="Balachadran M.T."/>
            <person name="Sivarajan S.R."/>
            <person name="Patrignani A."/>
            <person name="Gruter S."/>
            <person name="Poveda L."/>
            <person name="Shimizu-Inatsugi R."/>
            <person name="Baeten J."/>
            <person name="Francoijs K.J."/>
            <person name="Nataraja K.N."/>
            <person name="Reddy Y.A.N."/>
            <person name="Phadnis S."/>
            <person name="Ravikumar R.L."/>
            <person name="Schlapbach R."/>
            <person name="Sreeman S.M."/>
            <person name="Shimizu K.K."/>
        </authorList>
    </citation>
    <scope>NUCLEOTIDE SEQUENCE</scope>
</reference>
<keyword evidence="3" id="KW-1185">Reference proteome</keyword>